<evidence type="ECO:0000256" key="1">
    <source>
        <dbReference type="ARBA" id="ARBA00004429"/>
    </source>
</evidence>
<comment type="similarity">
    <text evidence="10">Belongs to the methyl-accepting chemotaxis (MCP) protein family.</text>
</comment>
<feature type="domain" description="Methyl-accepting transducer" evidence="14">
    <location>
        <begin position="275"/>
        <end position="511"/>
    </location>
</feature>
<evidence type="ECO:0000256" key="3">
    <source>
        <dbReference type="ARBA" id="ARBA00022481"/>
    </source>
</evidence>
<feature type="domain" description="HAMP" evidence="15">
    <location>
        <begin position="217"/>
        <end position="270"/>
    </location>
</feature>
<keyword evidence="8 13" id="KW-0472">Membrane</keyword>
<evidence type="ECO:0000256" key="8">
    <source>
        <dbReference type="ARBA" id="ARBA00023136"/>
    </source>
</evidence>
<dbReference type="InterPro" id="IPR003660">
    <property type="entry name" value="HAMP_dom"/>
</dbReference>
<comment type="subcellular location">
    <subcellularLocation>
        <location evidence="1">Cell inner membrane</location>
        <topology evidence="1">Multi-pass membrane protein</topology>
    </subcellularLocation>
</comment>
<evidence type="ECO:0000259" key="14">
    <source>
        <dbReference type="PROSITE" id="PS50111"/>
    </source>
</evidence>
<keyword evidence="7 13" id="KW-1133">Transmembrane helix</keyword>
<dbReference type="Pfam" id="PF00015">
    <property type="entry name" value="MCPsignal"/>
    <property type="match status" value="1"/>
</dbReference>
<dbReference type="SMART" id="SM00304">
    <property type="entry name" value="HAMP"/>
    <property type="match status" value="2"/>
</dbReference>
<keyword evidence="9 11" id="KW-0807">Transducer</keyword>
<dbReference type="InterPro" id="IPR004090">
    <property type="entry name" value="Chemotax_Me-accpt_rcpt"/>
</dbReference>
<reference evidence="17" key="1">
    <citation type="journal article" date="2019" name="Int. J. Syst. Evol. Microbiol.">
        <title>The Global Catalogue of Microorganisms (GCM) 10K type strain sequencing project: providing services to taxonomists for standard genome sequencing and annotation.</title>
        <authorList>
            <consortium name="The Broad Institute Genomics Platform"/>
            <consortium name="The Broad Institute Genome Sequencing Center for Infectious Disease"/>
            <person name="Wu L."/>
            <person name="Ma J."/>
        </authorList>
    </citation>
    <scope>NUCLEOTIDE SEQUENCE [LARGE SCALE GENOMIC DNA]</scope>
    <source>
        <strain evidence="17">KCTC 42742</strain>
    </source>
</reference>
<protein>
    <submittedName>
        <fullName evidence="16">Methyl-accepting chemotaxis protein</fullName>
    </submittedName>
</protein>
<evidence type="ECO:0000256" key="12">
    <source>
        <dbReference type="SAM" id="Coils"/>
    </source>
</evidence>
<evidence type="ECO:0000313" key="17">
    <source>
        <dbReference type="Proteomes" id="UP001595741"/>
    </source>
</evidence>
<keyword evidence="5" id="KW-0997">Cell inner membrane</keyword>
<sequence>MLNRLSLKSQMWLLLGVPCLALLLVIAVALISASRLHGHTGAMYENTAKPLRAMAEVASRVPRMRVGIDVMLLQETPLRDDKGVAGRIRDAREEDIPAMRKALEDAVAAQVDPAARERAQALLQTFHSMENEALRPLLAALEAGNLDEARALYKGPYVKHYNAMRGDTNKMLDSLVAGAAVLSEASAEAYDAARTRMLLISGAALLLAVLLGVAIMRYMERRVRRLQQQMSHAASELALQARSDLGGVDELARIAASYNQLMSSLEQAIGGVQRFTGQVQHTAAQVAGSAERVTAASASQSAAAQSVAASVQQVAVSVQHVADATAVTAQLSESLQQRAEQGQGTLQETSASIQRVSDALQSAAVQTRALADNSENIRGIVDSIRDIADQTNLLALNAAIEAARAGELGRGFAVVADEVRKLAERTTQATAEVGQLLSGIQGQIHQVAGQVQGSVSQVQDGRQLVQQASALMQEISSESGRAAQGVRSVADSSREQGMAAEAIAQSVEQIVQMAEQNHHEIGEAQQSAVQLQQLAQALGREVARFSTAA</sequence>
<evidence type="ECO:0000256" key="11">
    <source>
        <dbReference type="PROSITE-ProRule" id="PRU00284"/>
    </source>
</evidence>
<dbReference type="PROSITE" id="PS50111">
    <property type="entry name" value="CHEMOTAXIS_TRANSDUC_2"/>
    <property type="match status" value="1"/>
</dbReference>
<evidence type="ECO:0000256" key="5">
    <source>
        <dbReference type="ARBA" id="ARBA00022519"/>
    </source>
</evidence>
<organism evidence="16 17">
    <name type="scientific">Vogesella facilis</name>
    <dbReference type="NCBI Taxonomy" id="1655232"/>
    <lineage>
        <taxon>Bacteria</taxon>
        <taxon>Pseudomonadati</taxon>
        <taxon>Pseudomonadota</taxon>
        <taxon>Betaproteobacteria</taxon>
        <taxon>Neisseriales</taxon>
        <taxon>Chromobacteriaceae</taxon>
        <taxon>Vogesella</taxon>
    </lineage>
</organism>
<dbReference type="InterPro" id="IPR004089">
    <property type="entry name" value="MCPsignal_dom"/>
</dbReference>
<gene>
    <name evidence="16" type="ORF">ACFOLG_06410</name>
</gene>
<evidence type="ECO:0000313" key="16">
    <source>
        <dbReference type="EMBL" id="MFC3531816.1"/>
    </source>
</evidence>
<dbReference type="InterPro" id="IPR003122">
    <property type="entry name" value="Tar_rcpt_lig-bd"/>
</dbReference>
<dbReference type="SUPFAM" id="SSF58104">
    <property type="entry name" value="Methyl-accepting chemotaxis protein (MCP) signaling domain"/>
    <property type="match status" value="1"/>
</dbReference>
<evidence type="ECO:0000256" key="4">
    <source>
        <dbReference type="ARBA" id="ARBA00022500"/>
    </source>
</evidence>
<proteinExistence type="inferred from homology"/>
<dbReference type="PROSITE" id="PS50885">
    <property type="entry name" value="HAMP"/>
    <property type="match status" value="1"/>
</dbReference>
<keyword evidence="12" id="KW-0175">Coiled coil</keyword>
<dbReference type="EMBL" id="JBHRXN010000011">
    <property type="protein sequence ID" value="MFC3531816.1"/>
    <property type="molecule type" value="Genomic_DNA"/>
</dbReference>
<dbReference type="Proteomes" id="UP001595741">
    <property type="component" value="Unassembled WGS sequence"/>
</dbReference>
<evidence type="ECO:0000256" key="9">
    <source>
        <dbReference type="ARBA" id="ARBA00023224"/>
    </source>
</evidence>
<dbReference type="RefSeq" id="WP_386089755.1">
    <property type="nucleotide sequence ID" value="NZ_JBHRXN010000011.1"/>
</dbReference>
<evidence type="ECO:0000256" key="10">
    <source>
        <dbReference type="ARBA" id="ARBA00029447"/>
    </source>
</evidence>
<evidence type="ECO:0000259" key="15">
    <source>
        <dbReference type="PROSITE" id="PS50885"/>
    </source>
</evidence>
<evidence type="ECO:0000256" key="6">
    <source>
        <dbReference type="ARBA" id="ARBA00022692"/>
    </source>
</evidence>
<dbReference type="PRINTS" id="PR00260">
    <property type="entry name" value="CHEMTRNSDUCR"/>
</dbReference>
<keyword evidence="2" id="KW-1003">Cell membrane</keyword>
<dbReference type="CDD" id="cd11386">
    <property type="entry name" value="MCP_signal"/>
    <property type="match status" value="1"/>
</dbReference>
<keyword evidence="17" id="KW-1185">Reference proteome</keyword>
<dbReference type="Gene3D" id="1.10.287.950">
    <property type="entry name" value="Methyl-accepting chemotaxis protein"/>
    <property type="match status" value="1"/>
</dbReference>
<dbReference type="Pfam" id="PF02203">
    <property type="entry name" value="TarH"/>
    <property type="match status" value="1"/>
</dbReference>
<evidence type="ECO:0000256" key="13">
    <source>
        <dbReference type="SAM" id="Phobius"/>
    </source>
</evidence>
<feature type="coiled-coil region" evidence="12">
    <location>
        <begin position="216"/>
        <end position="268"/>
    </location>
</feature>
<dbReference type="PANTHER" id="PTHR32089">
    <property type="entry name" value="METHYL-ACCEPTING CHEMOTAXIS PROTEIN MCPB"/>
    <property type="match status" value="1"/>
</dbReference>
<keyword evidence="4" id="KW-0145">Chemotaxis</keyword>
<name>A0ABV7RET0_9NEIS</name>
<dbReference type="SMART" id="SM00283">
    <property type="entry name" value="MA"/>
    <property type="match status" value="1"/>
</dbReference>
<accession>A0ABV7RET0</accession>
<feature type="transmembrane region" description="Helical" evidence="13">
    <location>
        <begin position="197"/>
        <end position="219"/>
    </location>
</feature>
<keyword evidence="3" id="KW-0488">Methylation</keyword>
<keyword evidence="6 13" id="KW-0812">Transmembrane</keyword>
<dbReference type="PANTHER" id="PTHR32089:SF112">
    <property type="entry name" value="LYSOZYME-LIKE PROTEIN-RELATED"/>
    <property type="match status" value="1"/>
</dbReference>
<evidence type="ECO:0000256" key="7">
    <source>
        <dbReference type="ARBA" id="ARBA00022989"/>
    </source>
</evidence>
<evidence type="ECO:0000256" key="2">
    <source>
        <dbReference type="ARBA" id="ARBA00022475"/>
    </source>
</evidence>
<comment type="caution">
    <text evidence="16">The sequence shown here is derived from an EMBL/GenBank/DDBJ whole genome shotgun (WGS) entry which is preliminary data.</text>
</comment>